<dbReference type="RefSeq" id="WP_047233459.1">
    <property type="nucleotide sequence ID" value="NZ_JNBQ01000019.1"/>
</dbReference>
<feature type="transmembrane region" description="Helical" evidence="2">
    <location>
        <begin position="197"/>
        <end position="217"/>
    </location>
</feature>
<accession>A0A0H2KKS8</accession>
<dbReference type="PROSITE" id="PS51318">
    <property type="entry name" value="TAT"/>
    <property type="match status" value="1"/>
</dbReference>
<dbReference type="PATRIC" id="fig|264251.5.peg.2841"/>
<gene>
    <name evidence="4" type="ORF">FB00_13935</name>
</gene>
<keyword evidence="2" id="KW-1133">Transmembrane helix</keyword>
<comment type="caution">
    <text evidence="4">The sequence shown here is derived from an EMBL/GenBank/DDBJ whole genome shotgun (WGS) entry which is preliminary data.</text>
</comment>
<keyword evidence="2" id="KW-0472">Membrane</keyword>
<keyword evidence="2" id="KW-0812">Transmembrane</keyword>
<reference evidence="4 5" key="1">
    <citation type="submission" date="2014-05" db="EMBL/GenBank/DDBJ databases">
        <title>Cellulosimicrobium funkei U11 genome.</title>
        <authorList>
            <person name="Hu C."/>
            <person name="Gong Y."/>
            <person name="Wan W."/>
            <person name="Jiang M."/>
        </authorList>
    </citation>
    <scope>NUCLEOTIDE SEQUENCE [LARGE SCALE GENOMIC DNA]</scope>
    <source>
        <strain evidence="4 5">U11</strain>
    </source>
</reference>
<dbReference type="InterPro" id="IPR006311">
    <property type="entry name" value="TAT_signal"/>
</dbReference>
<protein>
    <recommendedName>
        <fullName evidence="6">Peptidase</fullName>
    </recommendedName>
</protein>
<evidence type="ECO:0000256" key="1">
    <source>
        <dbReference type="SAM" id="MobiDB-lite"/>
    </source>
</evidence>
<dbReference type="EMBL" id="JNBQ01000019">
    <property type="protein sequence ID" value="KLN34165.1"/>
    <property type="molecule type" value="Genomic_DNA"/>
</dbReference>
<evidence type="ECO:0000313" key="4">
    <source>
        <dbReference type="EMBL" id="KLN34165.1"/>
    </source>
</evidence>
<feature type="chain" id="PRO_5002595501" description="Peptidase" evidence="3">
    <location>
        <begin position="34"/>
        <end position="224"/>
    </location>
</feature>
<name>A0A0H2KKS8_9MICO</name>
<evidence type="ECO:0000256" key="3">
    <source>
        <dbReference type="SAM" id="SignalP"/>
    </source>
</evidence>
<sequence>MSTTTGRRTLVRATTAAALAASAALLAGPAAHAAEDDTYVPSQPSMRLTTLVSACEQDAAYLDYAIEVEGTDHDTVTVTWINPDGESVVRSGLPLQGRLLWPGAVVDDEGKGVDWPGWRLEDGEWVEGDEYGWVRPAVDVSFEVNPHVLVTTVYPPSSPDCATNPPGRDDPAGVAPVSNEVSASAQNPSLAETGATVGLYAALAAGLAVVGAAIVLLSRRSRRS</sequence>
<dbReference type="STRING" id="264251.FB00_13935"/>
<keyword evidence="5" id="KW-1185">Reference proteome</keyword>
<evidence type="ECO:0008006" key="6">
    <source>
        <dbReference type="Google" id="ProtNLM"/>
    </source>
</evidence>
<dbReference type="AlphaFoldDB" id="A0A0H2KKS8"/>
<feature type="region of interest" description="Disordered" evidence="1">
    <location>
        <begin position="156"/>
        <end position="180"/>
    </location>
</feature>
<organism evidence="4 5">
    <name type="scientific">Cellulosimicrobium funkei</name>
    <dbReference type="NCBI Taxonomy" id="264251"/>
    <lineage>
        <taxon>Bacteria</taxon>
        <taxon>Bacillati</taxon>
        <taxon>Actinomycetota</taxon>
        <taxon>Actinomycetes</taxon>
        <taxon>Micrococcales</taxon>
        <taxon>Promicromonosporaceae</taxon>
        <taxon>Cellulosimicrobium</taxon>
    </lineage>
</organism>
<proteinExistence type="predicted"/>
<feature type="signal peptide" evidence="3">
    <location>
        <begin position="1"/>
        <end position="33"/>
    </location>
</feature>
<evidence type="ECO:0000313" key="5">
    <source>
        <dbReference type="Proteomes" id="UP000035265"/>
    </source>
</evidence>
<dbReference type="Proteomes" id="UP000035265">
    <property type="component" value="Unassembled WGS sequence"/>
</dbReference>
<keyword evidence="3" id="KW-0732">Signal</keyword>
<evidence type="ECO:0000256" key="2">
    <source>
        <dbReference type="SAM" id="Phobius"/>
    </source>
</evidence>